<evidence type="ECO:0000256" key="7">
    <source>
        <dbReference type="ARBA" id="ARBA00022723"/>
    </source>
</evidence>
<evidence type="ECO:0000256" key="9">
    <source>
        <dbReference type="ARBA" id="ARBA00023004"/>
    </source>
</evidence>
<keyword evidence="7" id="KW-0479">Metal-binding</keyword>
<protein>
    <recommendedName>
        <fullName evidence="5">Cysteine desulfurase</fullName>
        <ecNumber evidence="4">2.8.1.7</ecNumber>
    </recommendedName>
</protein>
<evidence type="ECO:0000256" key="12">
    <source>
        <dbReference type="RuleBase" id="RU004504"/>
    </source>
</evidence>
<reference evidence="14 15" key="1">
    <citation type="submission" date="2022-04" db="EMBL/GenBank/DDBJ databases">
        <authorList>
            <person name="Grouzdev D.S."/>
            <person name="Pantiukh K.S."/>
            <person name="Krutkina M.S."/>
        </authorList>
    </citation>
    <scope>NUCLEOTIDE SEQUENCE [LARGE SCALE GENOMIC DNA]</scope>
    <source>
        <strain evidence="14 15">6x-1</strain>
    </source>
</reference>
<comment type="similarity">
    <text evidence="3">Belongs to the class-V pyridoxal-phosphate-dependent aminotransferase family. NifS/IscS subfamily.</text>
</comment>
<keyword evidence="9" id="KW-0408">Iron</keyword>
<dbReference type="InterPro" id="IPR015421">
    <property type="entry name" value="PyrdxlP-dep_Trfase_major"/>
</dbReference>
<evidence type="ECO:0000313" key="14">
    <source>
        <dbReference type="EMBL" id="MCK0195487.1"/>
    </source>
</evidence>
<sequence>MSERTYLDHNATAPVRPEASHALLEALGAAGNGSSIHGEGRSARARIEAARTEVGALVGVDPRGVIFTSCGTEADALALTPDYQRGSEQIRCDVLLTSAVEHAGVLRGHRFPADRVEILPVDPRGRLDVDALHEALARHAGEGRRALVSLMLANNETGVIQPVADVARRAHLHGAMVHTDAVQAAGRIAIDAKALGVDLLSMSAHKIGGAPGAGALVAVEPDLRPAPIFAGGAQERGRRAGSENVPAIVAFGAAAAAARRDLAVDVERIAVLRDRLETALRCEFPELVLLVGDVDRLPNTSCLALPGVTAETFVIALDLAGVAVSAGAACSSGKVGPSHVLAAMGVPERIARSAIRLSFGWSSGEEDVDRALGAFRRVLPGLMRRARAA</sequence>
<keyword evidence="6" id="KW-0808">Transferase</keyword>
<evidence type="ECO:0000256" key="10">
    <source>
        <dbReference type="ARBA" id="ARBA00023014"/>
    </source>
</evidence>
<accession>A0ABT0D6C6</accession>
<keyword evidence="8" id="KW-0663">Pyridoxal phosphate</keyword>
<comment type="cofactor">
    <cofactor evidence="1 12">
        <name>pyridoxal 5'-phosphate</name>
        <dbReference type="ChEBI" id="CHEBI:597326"/>
    </cofactor>
</comment>
<name>A0ABT0D6C6_9HYPH</name>
<evidence type="ECO:0000256" key="5">
    <source>
        <dbReference type="ARBA" id="ARBA00013558"/>
    </source>
</evidence>
<dbReference type="PROSITE" id="PS00595">
    <property type="entry name" value="AA_TRANSFER_CLASS_5"/>
    <property type="match status" value="1"/>
</dbReference>
<proteinExistence type="inferred from homology"/>
<dbReference type="InterPro" id="IPR015424">
    <property type="entry name" value="PyrdxlP-dep_Trfase"/>
</dbReference>
<dbReference type="Proteomes" id="UP001203284">
    <property type="component" value="Unassembled WGS sequence"/>
</dbReference>
<dbReference type="EMBL" id="JALKCH010000001">
    <property type="protein sequence ID" value="MCK0195487.1"/>
    <property type="molecule type" value="Genomic_DNA"/>
</dbReference>
<keyword evidence="10" id="KW-0411">Iron-sulfur</keyword>
<dbReference type="PANTHER" id="PTHR11601">
    <property type="entry name" value="CYSTEINE DESULFURYLASE FAMILY MEMBER"/>
    <property type="match status" value="1"/>
</dbReference>
<comment type="function">
    <text evidence="2">Catalyzes the removal of elemental sulfur atoms from cysteine to produce alanine. Seems to participate in the biosynthesis of the nitrogenase metalloclusters by providing the inorganic sulfur required for the Fe-S core formation.</text>
</comment>
<evidence type="ECO:0000256" key="8">
    <source>
        <dbReference type="ARBA" id="ARBA00022898"/>
    </source>
</evidence>
<dbReference type="EC" id="2.8.1.7" evidence="4"/>
<evidence type="ECO:0000256" key="11">
    <source>
        <dbReference type="ARBA" id="ARBA00050776"/>
    </source>
</evidence>
<evidence type="ECO:0000256" key="3">
    <source>
        <dbReference type="ARBA" id="ARBA00006490"/>
    </source>
</evidence>
<dbReference type="PANTHER" id="PTHR11601:SF34">
    <property type="entry name" value="CYSTEINE DESULFURASE"/>
    <property type="match status" value="1"/>
</dbReference>
<comment type="caution">
    <text evidence="14">The sequence shown here is derived from an EMBL/GenBank/DDBJ whole genome shotgun (WGS) entry which is preliminary data.</text>
</comment>
<comment type="catalytic activity">
    <reaction evidence="11">
        <text>(sulfur carrier)-H + L-cysteine = (sulfur carrier)-SH + L-alanine</text>
        <dbReference type="Rhea" id="RHEA:43892"/>
        <dbReference type="Rhea" id="RHEA-COMP:14737"/>
        <dbReference type="Rhea" id="RHEA-COMP:14739"/>
        <dbReference type="ChEBI" id="CHEBI:29917"/>
        <dbReference type="ChEBI" id="CHEBI:35235"/>
        <dbReference type="ChEBI" id="CHEBI:57972"/>
        <dbReference type="ChEBI" id="CHEBI:64428"/>
        <dbReference type="EC" id="2.8.1.7"/>
    </reaction>
</comment>
<dbReference type="Pfam" id="PF00266">
    <property type="entry name" value="Aminotran_5"/>
    <property type="match status" value="1"/>
</dbReference>
<dbReference type="Gene3D" id="3.90.1150.10">
    <property type="entry name" value="Aspartate Aminotransferase, domain 1"/>
    <property type="match status" value="1"/>
</dbReference>
<dbReference type="InterPro" id="IPR016454">
    <property type="entry name" value="Cysteine_dSase"/>
</dbReference>
<dbReference type="Gene3D" id="3.40.640.10">
    <property type="entry name" value="Type I PLP-dependent aspartate aminotransferase-like (Major domain)"/>
    <property type="match status" value="1"/>
</dbReference>
<gene>
    <name evidence="14" type="ORF">MWN34_01020</name>
</gene>
<evidence type="ECO:0000259" key="13">
    <source>
        <dbReference type="Pfam" id="PF00266"/>
    </source>
</evidence>
<keyword evidence="15" id="KW-1185">Reference proteome</keyword>
<feature type="domain" description="Aminotransferase class V" evidence="13">
    <location>
        <begin position="5"/>
        <end position="370"/>
    </location>
</feature>
<dbReference type="Gene3D" id="1.10.260.50">
    <property type="match status" value="1"/>
</dbReference>
<dbReference type="SUPFAM" id="SSF53383">
    <property type="entry name" value="PLP-dependent transferases"/>
    <property type="match status" value="1"/>
</dbReference>
<dbReference type="PIRSF" id="PIRSF005572">
    <property type="entry name" value="NifS"/>
    <property type="match status" value="1"/>
</dbReference>
<evidence type="ECO:0000256" key="1">
    <source>
        <dbReference type="ARBA" id="ARBA00001933"/>
    </source>
</evidence>
<dbReference type="InterPro" id="IPR020578">
    <property type="entry name" value="Aminotrans_V_PyrdxlP_BS"/>
</dbReference>
<dbReference type="InterPro" id="IPR015422">
    <property type="entry name" value="PyrdxlP-dep_Trfase_small"/>
</dbReference>
<organism evidence="14 15">
    <name type="scientific">Ancylobacter crimeensis</name>
    <dbReference type="NCBI Taxonomy" id="2579147"/>
    <lineage>
        <taxon>Bacteria</taxon>
        <taxon>Pseudomonadati</taxon>
        <taxon>Pseudomonadota</taxon>
        <taxon>Alphaproteobacteria</taxon>
        <taxon>Hyphomicrobiales</taxon>
        <taxon>Xanthobacteraceae</taxon>
        <taxon>Ancylobacter</taxon>
    </lineage>
</organism>
<evidence type="ECO:0000256" key="6">
    <source>
        <dbReference type="ARBA" id="ARBA00022679"/>
    </source>
</evidence>
<evidence type="ECO:0000313" key="15">
    <source>
        <dbReference type="Proteomes" id="UP001203284"/>
    </source>
</evidence>
<evidence type="ECO:0000256" key="4">
    <source>
        <dbReference type="ARBA" id="ARBA00012239"/>
    </source>
</evidence>
<dbReference type="InterPro" id="IPR000192">
    <property type="entry name" value="Aminotrans_V_dom"/>
</dbReference>
<dbReference type="RefSeq" id="WP_247025766.1">
    <property type="nucleotide sequence ID" value="NZ_JALKCH010000001.1"/>
</dbReference>
<evidence type="ECO:0000256" key="2">
    <source>
        <dbReference type="ARBA" id="ARBA00003120"/>
    </source>
</evidence>